<dbReference type="EMBL" id="BTFW01000001">
    <property type="protein sequence ID" value="GMM61767.1"/>
    <property type="molecule type" value="Genomic_DNA"/>
</dbReference>
<organism evidence="6 7">
    <name type="scientific">Novosphingobium pituita</name>
    <dbReference type="NCBI Taxonomy" id="3056842"/>
    <lineage>
        <taxon>Bacteria</taxon>
        <taxon>Pseudomonadati</taxon>
        <taxon>Pseudomonadota</taxon>
        <taxon>Alphaproteobacteria</taxon>
        <taxon>Sphingomonadales</taxon>
        <taxon>Sphingomonadaceae</taxon>
        <taxon>Novosphingobium</taxon>
    </lineage>
</organism>
<keyword evidence="6" id="KW-0966">Cell projection</keyword>
<keyword evidence="7" id="KW-1185">Reference proteome</keyword>
<comment type="subcellular location">
    <subcellularLocation>
        <location evidence="1">Bacterial flagellum</location>
    </subcellularLocation>
    <subcellularLocation>
        <location evidence="2">Secreted</location>
    </subcellularLocation>
</comment>
<dbReference type="PANTHER" id="PTHR42792">
    <property type="entry name" value="FLAGELLIN"/>
    <property type="match status" value="1"/>
</dbReference>
<dbReference type="InterPro" id="IPR001492">
    <property type="entry name" value="Flagellin"/>
</dbReference>
<dbReference type="RefSeq" id="WP_317975418.1">
    <property type="nucleotide sequence ID" value="NZ_BTFW01000001.1"/>
</dbReference>
<comment type="caution">
    <text evidence="6">The sequence shown here is derived from an EMBL/GenBank/DDBJ whole genome shotgun (WGS) entry which is preliminary data.</text>
</comment>
<dbReference type="PANTHER" id="PTHR42792:SF1">
    <property type="entry name" value="FLAGELLAR HOOK-ASSOCIATED PROTEIN 3"/>
    <property type="match status" value="1"/>
</dbReference>
<comment type="similarity">
    <text evidence="3">Belongs to the bacterial flagellin family.</text>
</comment>
<dbReference type="Pfam" id="PF00669">
    <property type="entry name" value="Flagellin_N"/>
    <property type="match status" value="1"/>
</dbReference>
<dbReference type="SUPFAM" id="SSF64518">
    <property type="entry name" value="Phase 1 flagellin"/>
    <property type="match status" value="1"/>
</dbReference>
<accession>A0ABQ6PBL4</accession>
<evidence type="ECO:0000256" key="4">
    <source>
        <dbReference type="ARBA" id="ARBA00023143"/>
    </source>
</evidence>
<sequence length="308" mass="31760">MTTSVSTTTSAYYDRSANDLANLRVQMERTQTQIASTHKLVSSSDDPLAASRLRNLARQDTLGKIDAGAANRATADLNLGDSAMTEIINTLQRVRQLANQAATGTVSDEQRASIGNELGELRGNLISLANSRDSAGHALFGGDAAGDAYSLDPVTGLVSYIGSGTAGTLALGDGQSVQRTLTGPEFLSFTSGGAPTDVFAALKTITDAISAGGSGAQSAANAALTTLDDAITAVSTGQTVVGTRLSWIDLATQRQTTMSEARAQDEATLGATDIPTAYTRLQELATVLQASQAAFTKISGLSLFTMMA</sequence>
<dbReference type="Proteomes" id="UP001187221">
    <property type="component" value="Unassembled WGS sequence"/>
</dbReference>
<feature type="domain" description="Flagellin N-terminal" evidence="5">
    <location>
        <begin position="20"/>
        <end position="142"/>
    </location>
</feature>
<dbReference type="Gene3D" id="1.20.1330.10">
    <property type="entry name" value="f41 fragment of flagellin, N-terminal domain"/>
    <property type="match status" value="1"/>
</dbReference>
<proteinExistence type="inferred from homology"/>
<gene>
    <name evidence="6" type="primary">flgL</name>
    <name evidence="6" type="ORF">NUTIK01_25440</name>
</gene>
<keyword evidence="6" id="KW-0282">Flagellum</keyword>
<evidence type="ECO:0000313" key="7">
    <source>
        <dbReference type="Proteomes" id="UP001187221"/>
    </source>
</evidence>
<dbReference type="InterPro" id="IPR001029">
    <property type="entry name" value="Flagellin_N"/>
</dbReference>
<keyword evidence="6" id="KW-0969">Cilium</keyword>
<protein>
    <submittedName>
        <fullName evidence="6">Flagellar hook-associated protein FlgL</fullName>
    </submittedName>
</protein>
<evidence type="ECO:0000256" key="1">
    <source>
        <dbReference type="ARBA" id="ARBA00004365"/>
    </source>
</evidence>
<reference evidence="6 7" key="1">
    <citation type="submission" date="2023-06" db="EMBL/GenBank/DDBJ databases">
        <title>Draft genome sequence of Novosphingobium sp. strain IK01.</title>
        <authorList>
            <person name="Hatamoto M."/>
            <person name="Ikarashi T."/>
            <person name="Yamaguchi T."/>
        </authorList>
    </citation>
    <scope>NUCLEOTIDE SEQUENCE [LARGE SCALE GENOMIC DNA]</scope>
    <source>
        <strain evidence="6 7">IK01</strain>
    </source>
</reference>
<evidence type="ECO:0000256" key="2">
    <source>
        <dbReference type="ARBA" id="ARBA00004613"/>
    </source>
</evidence>
<name>A0ABQ6PBL4_9SPHN</name>
<evidence type="ECO:0000313" key="6">
    <source>
        <dbReference type="EMBL" id="GMM61767.1"/>
    </source>
</evidence>
<evidence type="ECO:0000256" key="3">
    <source>
        <dbReference type="ARBA" id="ARBA00005709"/>
    </source>
</evidence>
<keyword evidence="4" id="KW-0975">Bacterial flagellum</keyword>
<evidence type="ECO:0000259" key="5">
    <source>
        <dbReference type="Pfam" id="PF00669"/>
    </source>
</evidence>